<organism evidence="2 3">
    <name type="scientific">Aureobasidium namibiae CBS 147.97</name>
    <dbReference type="NCBI Taxonomy" id="1043004"/>
    <lineage>
        <taxon>Eukaryota</taxon>
        <taxon>Fungi</taxon>
        <taxon>Dikarya</taxon>
        <taxon>Ascomycota</taxon>
        <taxon>Pezizomycotina</taxon>
        <taxon>Dothideomycetes</taxon>
        <taxon>Dothideomycetidae</taxon>
        <taxon>Dothideales</taxon>
        <taxon>Saccotheciaceae</taxon>
        <taxon>Aureobasidium</taxon>
    </lineage>
</organism>
<feature type="chain" id="PRO_5001703059" evidence="1">
    <location>
        <begin position="17"/>
        <end position="356"/>
    </location>
</feature>
<keyword evidence="3" id="KW-1185">Reference proteome</keyword>
<dbReference type="OrthoDB" id="3795850at2759"/>
<evidence type="ECO:0000256" key="1">
    <source>
        <dbReference type="SAM" id="SignalP"/>
    </source>
</evidence>
<name>A0A074WQ56_9PEZI</name>
<proteinExistence type="predicted"/>
<dbReference type="RefSeq" id="XP_013428264.1">
    <property type="nucleotide sequence ID" value="XM_013572810.1"/>
</dbReference>
<keyword evidence="1" id="KW-0732">Signal</keyword>
<dbReference type="HOGENOM" id="CLU_725587_0_0_1"/>
<accession>A0A074WQ56</accession>
<dbReference type="AlphaFoldDB" id="A0A074WQ56"/>
<evidence type="ECO:0000313" key="2">
    <source>
        <dbReference type="EMBL" id="KEQ73714.1"/>
    </source>
</evidence>
<evidence type="ECO:0000313" key="3">
    <source>
        <dbReference type="Proteomes" id="UP000027730"/>
    </source>
</evidence>
<dbReference type="EMBL" id="KL584708">
    <property type="protein sequence ID" value="KEQ73714.1"/>
    <property type="molecule type" value="Genomic_DNA"/>
</dbReference>
<sequence>MATWSSILYFVSGAAGIPVNPVDFLCSFNAFRKAIPTINTIRLCNQFGRRENAGLTKLPKELIALFRREEKSAVDGWANAYKCFEGTCRLHSHVEQVRPKIFSDSEIEDVKRQILYNHPKWQTKDGVALPERYQERFEDEVALQLNEEVDGRLSDLCFEIKHRWQSDIQELLNNDACTLLRKHFGLDPYIMHETLDSSTIKYLQRTDTRYSSRSRPEKTTICLLVLPSRNAQWKTRLDESSEDFEYYHGESVISMLVDRKSLNLTDKHQRRFARALCRLALEPSVHPSQFQKELSANSTIDNPWSLEQTSLSALTKKGSEQDNAQRDAVTTRRIKDLEQSQWPKLMFLATQTISGP</sequence>
<protein>
    <submittedName>
        <fullName evidence="2">Uncharacterized protein</fullName>
    </submittedName>
</protein>
<feature type="signal peptide" evidence="1">
    <location>
        <begin position="1"/>
        <end position="16"/>
    </location>
</feature>
<gene>
    <name evidence="2" type="ORF">M436DRAFT_81144</name>
</gene>
<dbReference type="GeneID" id="25416739"/>
<dbReference type="Proteomes" id="UP000027730">
    <property type="component" value="Unassembled WGS sequence"/>
</dbReference>
<reference evidence="2 3" key="1">
    <citation type="journal article" date="2014" name="BMC Genomics">
        <title>Genome sequencing of four Aureobasidium pullulans varieties: biotechnological potential, stress tolerance, and description of new species.</title>
        <authorList>
            <person name="Gostin Ar C."/>
            <person name="Ohm R.A."/>
            <person name="Kogej T."/>
            <person name="Sonjak S."/>
            <person name="Turk M."/>
            <person name="Zajc J."/>
            <person name="Zalar P."/>
            <person name="Grube M."/>
            <person name="Sun H."/>
            <person name="Han J."/>
            <person name="Sharma A."/>
            <person name="Chiniquy J."/>
            <person name="Ngan C.Y."/>
            <person name="Lipzen A."/>
            <person name="Barry K."/>
            <person name="Grigoriev I.V."/>
            <person name="Gunde-Cimerman N."/>
        </authorList>
    </citation>
    <scope>NUCLEOTIDE SEQUENCE [LARGE SCALE GENOMIC DNA]</scope>
    <source>
        <strain evidence="2 3">CBS 147.97</strain>
    </source>
</reference>